<accession>J3NZW2</accession>
<evidence type="ECO:0000256" key="7">
    <source>
        <dbReference type="SAM" id="MobiDB-lite"/>
    </source>
</evidence>
<organism evidence="10">
    <name type="scientific">Gaeumannomyces tritici (strain R3-111a-1)</name>
    <name type="common">Wheat and barley take-all root rot fungus</name>
    <name type="synonym">Gaeumannomyces graminis var. tritici</name>
    <dbReference type="NCBI Taxonomy" id="644352"/>
    <lineage>
        <taxon>Eukaryota</taxon>
        <taxon>Fungi</taxon>
        <taxon>Dikarya</taxon>
        <taxon>Ascomycota</taxon>
        <taxon>Pezizomycotina</taxon>
        <taxon>Sordariomycetes</taxon>
        <taxon>Sordariomycetidae</taxon>
        <taxon>Magnaporthales</taxon>
        <taxon>Magnaporthaceae</taxon>
        <taxon>Gaeumannomyces</taxon>
    </lineage>
</organism>
<keyword evidence="5" id="KW-0378">Hydrolase</keyword>
<evidence type="ECO:0000313" key="12">
    <source>
        <dbReference type="Proteomes" id="UP000006039"/>
    </source>
</evidence>
<sequence length="1355" mass="150254">MVDSLVTELVSFYQGQWPCYRPAPPSGTKWHTYFGVDEIQGKVQNKFAVWFANHLFYEYLGKVGQVMLRLDVAPPVVAHGPLVAFVDNHRTSIKGFVSADDIFGHHGPPRDSPLGPRGSHEAAPARVKSLVQRIQAHAKSDFEMRYANNLERSAHALKGHLKPSQVALQSLGQVKQALQRHSFQCRSYRDALYAALEAASFGLGGRSTTPLPRICPAFFLSQLAASRLRTIPTSWRPALIRYGLAYHDAQRAKRLLALASQSSLTNLAKELENTAHQNRTPDEYPFALLIEIESNITIRKVQIDIARQMIGPPDGRNSVMQLNMGEGKSTVIVPTVAAALANGNRLVRVVAAKAQAPQMRQMLLSKLGGLLDIKIHQPPFSRALRLNAAQVSSIARDLQACREEGGVLLVQPEHLLSFKLMGLEFLIDGKTSISQELIKTQCLLESTSRDIVDESDENFSVKFELVYTMGTQRPIDFSPDRWHLLLNVLAVVKDVALAIAQEMPRSFAINDQNGSGSFPRLRIFDQEAQNCLVHAIAKRICQTGLPGLPIARQGDYSRKPSTPEEIAAVETPGARGLWSESTQRPLLLLRGLLAGGVLGFVFSKRWRVSYGFDQSRNPPTRLAVLYRAKDCPSARSEFSHPEVVMLLTALSSYYGGFSDDDLFLAFTHLLKSDQPEQDYDEWVRDADSMPSSFQHLDGVNIKDRGQCTQQIFPCLRYSKGAIDFFPSRVVYPKFMKEFPSKLSASGWDLGEEKGYPTTGFSGTNDSRELLPLSVNHLDLPDQKHTNGLVLKYLLQDENSVISIPPRQGSPASDAELLLSLVVNMSDEVQVILDVGAQILELGNAEVAQKWLKMESEVNSYRGMKACVFVNDKDELQVVDLKGYTEPLLISPFYRQLDVCLVFLDEAHTRGTDLKLPDNYRAALTLGANLTKDSLTQAAMRMRKLGKGQSITFCVPQEIETKILQRTGKDSIEVMDVLEWSIHETFADIQRSIPLWAVQGRRYAHQKSICSQADSGLITQDLANKLLEDEAQTIDDLYRPGERVAKPCCPETGQHPGVDRIVGCCAKLSSVSLGSAALHEEQERELSPEIEQERHVEKPKPAEPAPHRIDAAVLHFIRTGEIPAPPASQYFPSAWNSLARTSAAAATGLRVHEFPHDVRATRDFASTIQTSSNSTLGAKSQLDQYQRAVRWILTSTSGDPSDVVRTMVLISPFEAQGLLEEIVAHRKMILHLYAPRSTMSLAPLDHLLLHARPTPPPTWTCPLKLKAQLNVFSGQLFISSYNKYKAICETFGLDWAGGLGDGVFVHADGFIDPSSREGDGTDGESIDKTHIGMMLNGIVLQEKDFRAPDSTFIEKL</sequence>
<dbReference type="GeneID" id="20347267"/>
<protein>
    <recommendedName>
        <fullName evidence="2">ubiquitinyl hydrolase 1</fullName>
        <ecNumber evidence="2">3.4.19.12</ecNumber>
    </recommendedName>
</protein>
<evidence type="ECO:0000256" key="1">
    <source>
        <dbReference type="ARBA" id="ARBA00000707"/>
    </source>
</evidence>
<dbReference type="Pfam" id="PF12359">
    <property type="entry name" value="DUF3645"/>
    <property type="match status" value="1"/>
</dbReference>
<reference evidence="11" key="5">
    <citation type="submission" date="2018-04" db="UniProtKB">
        <authorList>
            <consortium name="EnsemblFungi"/>
        </authorList>
    </citation>
    <scope>IDENTIFICATION</scope>
    <source>
        <strain evidence="11">R3-111a-1</strain>
    </source>
</reference>
<evidence type="ECO:0000256" key="3">
    <source>
        <dbReference type="ARBA" id="ARBA00022670"/>
    </source>
</evidence>
<evidence type="ECO:0000256" key="2">
    <source>
        <dbReference type="ARBA" id="ARBA00012759"/>
    </source>
</evidence>
<dbReference type="RefSeq" id="XP_009222895.1">
    <property type="nucleotide sequence ID" value="XM_009224631.1"/>
</dbReference>
<dbReference type="EC" id="3.4.19.12" evidence="2"/>
<dbReference type="PANTHER" id="PTHR13367">
    <property type="entry name" value="UBIQUITIN THIOESTERASE"/>
    <property type="match status" value="1"/>
</dbReference>
<evidence type="ECO:0000256" key="5">
    <source>
        <dbReference type="ARBA" id="ARBA00022801"/>
    </source>
</evidence>
<keyword evidence="12" id="KW-1185">Reference proteome</keyword>
<reference evidence="12" key="1">
    <citation type="submission" date="2010-07" db="EMBL/GenBank/DDBJ databases">
        <title>The genome sequence of Gaeumannomyces graminis var. tritici strain R3-111a-1.</title>
        <authorList>
            <consortium name="The Broad Institute Genome Sequencing Platform"/>
            <person name="Ma L.-J."/>
            <person name="Dead R."/>
            <person name="Young S."/>
            <person name="Zeng Q."/>
            <person name="Koehrsen M."/>
            <person name="Alvarado L."/>
            <person name="Berlin A."/>
            <person name="Chapman S.B."/>
            <person name="Chen Z."/>
            <person name="Freedman E."/>
            <person name="Gellesch M."/>
            <person name="Goldberg J."/>
            <person name="Griggs A."/>
            <person name="Gujja S."/>
            <person name="Heilman E.R."/>
            <person name="Heiman D."/>
            <person name="Hepburn T."/>
            <person name="Howarth C."/>
            <person name="Jen D."/>
            <person name="Larson L."/>
            <person name="Mehta T."/>
            <person name="Neiman D."/>
            <person name="Pearson M."/>
            <person name="Roberts A."/>
            <person name="Saif S."/>
            <person name="Shea T."/>
            <person name="Shenoy N."/>
            <person name="Sisk P."/>
            <person name="Stolte C."/>
            <person name="Sykes S."/>
            <person name="Walk T."/>
            <person name="White J."/>
            <person name="Yandava C."/>
            <person name="Haas B."/>
            <person name="Nusbaum C."/>
            <person name="Birren B."/>
        </authorList>
    </citation>
    <scope>NUCLEOTIDE SEQUENCE [LARGE SCALE GENOMIC DNA]</scope>
    <source>
        <strain evidence="12">R3-111a-1</strain>
    </source>
</reference>
<feature type="domain" description="DUF3645" evidence="9">
    <location>
        <begin position="613"/>
        <end position="648"/>
    </location>
</feature>
<dbReference type="HOGENOM" id="CLU_007076_1_0_1"/>
<dbReference type="InterPro" id="IPR022105">
    <property type="entry name" value="DUF3645"/>
</dbReference>
<feature type="region of interest" description="Disordered" evidence="7">
    <location>
        <begin position="1077"/>
        <end position="1103"/>
    </location>
</feature>
<keyword evidence="3" id="KW-0645">Protease</keyword>
<gene>
    <name evidence="11" type="primary">20347267</name>
    <name evidence="10" type="ORF">GGTG_06809</name>
</gene>
<dbReference type="GO" id="GO:0004843">
    <property type="term" value="F:cysteine-type deubiquitinase activity"/>
    <property type="evidence" value="ECO:0007669"/>
    <property type="project" value="UniProtKB-EC"/>
</dbReference>
<keyword evidence="4" id="KW-0833">Ubl conjugation pathway</keyword>
<evidence type="ECO:0000313" key="11">
    <source>
        <dbReference type="EnsemblFungi" id="EJT76895"/>
    </source>
</evidence>
<reference evidence="10" key="3">
    <citation type="submission" date="2010-09" db="EMBL/GenBank/DDBJ databases">
        <title>Annotation of Gaeumannomyces graminis var. tritici R3-111a-1.</title>
        <authorList>
            <consortium name="The Broad Institute Genome Sequencing Platform"/>
            <person name="Ma L.-J."/>
            <person name="Dead R."/>
            <person name="Young S.K."/>
            <person name="Zeng Q."/>
            <person name="Gargeya S."/>
            <person name="Fitzgerald M."/>
            <person name="Haas B."/>
            <person name="Abouelleil A."/>
            <person name="Alvarado L."/>
            <person name="Arachchi H.M."/>
            <person name="Berlin A."/>
            <person name="Brown A."/>
            <person name="Chapman S.B."/>
            <person name="Chen Z."/>
            <person name="Dunbar C."/>
            <person name="Freedman E."/>
            <person name="Gearin G."/>
            <person name="Gellesch M."/>
            <person name="Goldberg J."/>
            <person name="Griggs A."/>
            <person name="Gujja S."/>
            <person name="Heiman D."/>
            <person name="Howarth C."/>
            <person name="Larson L."/>
            <person name="Lui A."/>
            <person name="MacDonald P.J.P."/>
            <person name="Mehta T."/>
            <person name="Montmayeur A."/>
            <person name="Murphy C."/>
            <person name="Neiman D."/>
            <person name="Pearson M."/>
            <person name="Priest M."/>
            <person name="Roberts A."/>
            <person name="Saif S."/>
            <person name="Shea T."/>
            <person name="Shenoy N."/>
            <person name="Sisk P."/>
            <person name="Stolte C."/>
            <person name="Sykes S."/>
            <person name="Yandava C."/>
            <person name="Wortman J."/>
            <person name="Nusbaum C."/>
            <person name="Birren B."/>
        </authorList>
    </citation>
    <scope>NUCLEOTIDE SEQUENCE</scope>
    <source>
        <strain evidence="10">R3-111a-1</strain>
    </source>
</reference>
<dbReference type="PANTHER" id="PTHR13367:SF34">
    <property type="match status" value="1"/>
</dbReference>
<dbReference type="InterPro" id="IPR051346">
    <property type="entry name" value="OTU_Deubiquitinase"/>
</dbReference>
<dbReference type="VEuPathDB" id="FungiDB:GGTG_06809"/>
<evidence type="ECO:0000256" key="4">
    <source>
        <dbReference type="ARBA" id="ARBA00022786"/>
    </source>
</evidence>
<dbReference type="Pfam" id="PF12340">
    <property type="entry name" value="DUF3638"/>
    <property type="match status" value="1"/>
</dbReference>
<dbReference type="EnsemblFungi" id="EJT76895">
    <property type="protein sequence ID" value="EJT76895"/>
    <property type="gene ID" value="GGTG_06809"/>
</dbReference>
<dbReference type="eggNOG" id="ENOG502QUFK">
    <property type="taxonomic scope" value="Eukaryota"/>
</dbReference>
<keyword evidence="6" id="KW-0788">Thiol protease</keyword>
<evidence type="ECO:0000256" key="6">
    <source>
        <dbReference type="ARBA" id="ARBA00022807"/>
    </source>
</evidence>
<dbReference type="STRING" id="644352.J3NZW2"/>
<evidence type="ECO:0000313" key="10">
    <source>
        <dbReference type="EMBL" id="EJT76895.1"/>
    </source>
</evidence>
<reference evidence="10" key="2">
    <citation type="submission" date="2010-07" db="EMBL/GenBank/DDBJ databases">
        <authorList>
            <consortium name="The Broad Institute Genome Sequencing Platform"/>
            <consortium name="Broad Institute Genome Sequencing Center for Infectious Disease"/>
            <person name="Ma L.-J."/>
            <person name="Dead R."/>
            <person name="Young S."/>
            <person name="Zeng Q."/>
            <person name="Koehrsen M."/>
            <person name="Alvarado L."/>
            <person name="Berlin A."/>
            <person name="Chapman S.B."/>
            <person name="Chen Z."/>
            <person name="Freedman E."/>
            <person name="Gellesch M."/>
            <person name="Goldberg J."/>
            <person name="Griggs A."/>
            <person name="Gujja S."/>
            <person name="Heilman E.R."/>
            <person name="Heiman D."/>
            <person name="Hepburn T."/>
            <person name="Howarth C."/>
            <person name="Jen D."/>
            <person name="Larson L."/>
            <person name="Mehta T."/>
            <person name="Neiman D."/>
            <person name="Pearson M."/>
            <person name="Roberts A."/>
            <person name="Saif S."/>
            <person name="Shea T."/>
            <person name="Shenoy N."/>
            <person name="Sisk P."/>
            <person name="Stolte C."/>
            <person name="Sykes S."/>
            <person name="Walk T."/>
            <person name="White J."/>
            <person name="Yandava C."/>
            <person name="Haas B."/>
            <person name="Nusbaum C."/>
            <person name="Birren B."/>
        </authorList>
    </citation>
    <scope>NUCLEOTIDE SEQUENCE</scope>
    <source>
        <strain evidence="10">R3-111a-1</strain>
    </source>
</reference>
<proteinExistence type="predicted"/>
<dbReference type="EMBL" id="GL385397">
    <property type="protein sequence ID" value="EJT76895.1"/>
    <property type="molecule type" value="Genomic_DNA"/>
</dbReference>
<name>J3NZW2_GAET3</name>
<dbReference type="OrthoDB" id="3182339at2759"/>
<comment type="catalytic activity">
    <reaction evidence="1">
        <text>Thiol-dependent hydrolysis of ester, thioester, amide, peptide and isopeptide bonds formed by the C-terminal Gly of ubiquitin (a 76-residue protein attached to proteins as an intracellular targeting signal).</text>
        <dbReference type="EC" id="3.4.19.12"/>
    </reaction>
</comment>
<dbReference type="Proteomes" id="UP000006039">
    <property type="component" value="Unassembled WGS sequence"/>
</dbReference>
<evidence type="ECO:0000259" key="8">
    <source>
        <dbReference type="Pfam" id="PF12340"/>
    </source>
</evidence>
<evidence type="ECO:0000259" key="9">
    <source>
        <dbReference type="Pfam" id="PF12359"/>
    </source>
</evidence>
<dbReference type="GO" id="GO:0006508">
    <property type="term" value="P:proteolysis"/>
    <property type="evidence" value="ECO:0007669"/>
    <property type="project" value="UniProtKB-KW"/>
</dbReference>
<reference evidence="11" key="4">
    <citation type="journal article" date="2015" name="G3 (Bethesda)">
        <title>Genome sequences of three phytopathogenic species of the Magnaporthaceae family of fungi.</title>
        <authorList>
            <person name="Okagaki L.H."/>
            <person name="Nunes C.C."/>
            <person name="Sailsbery J."/>
            <person name="Clay B."/>
            <person name="Brown D."/>
            <person name="John T."/>
            <person name="Oh Y."/>
            <person name="Young N."/>
            <person name="Fitzgerald M."/>
            <person name="Haas B.J."/>
            <person name="Zeng Q."/>
            <person name="Young S."/>
            <person name="Adiconis X."/>
            <person name="Fan L."/>
            <person name="Levin J.Z."/>
            <person name="Mitchell T.K."/>
            <person name="Okubara P.A."/>
            <person name="Farman M.L."/>
            <person name="Kohn L.M."/>
            <person name="Birren B."/>
            <person name="Ma L.-J."/>
            <person name="Dean R.A."/>
        </authorList>
    </citation>
    <scope>NUCLEOTIDE SEQUENCE</scope>
    <source>
        <strain evidence="11">R3-111a-1</strain>
    </source>
</reference>
<feature type="domain" description="DUF3638" evidence="8">
    <location>
        <begin position="276"/>
        <end position="498"/>
    </location>
</feature>
<dbReference type="InterPro" id="IPR022099">
    <property type="entry name" value="DUF3638"/>
</dbReference>